<reference evidence="3" key="1">
    <citation type="submission" date="2016-05" db="EMBL/GenBank/DDBJ databases">
        <title>Comparative genomics of biotechnologically important yeasts.</title>
        <authorList>
            <consortium name="DOE Joint Genome Institute"/>
            <person name="Riley R."/>
            <person name="Haridas S."/>
            <person name="Wolfe K.H."/>
            <person name="Lopes M.R."/>
            <person name="Hittinger C.T."/>
            <person name="Goker M."/>
            <person name="Salamov A."/>
            <person name="Wisecaver J."/>
            <person name="Long T.M."/>
            <person name="Aerts A.L."/>
            <person name="Barry K."/>
            <person name="Choi C."/>
            <person name="Clum A."/>
            <person name="Coughlan A.Y."/>
            <person name="Deshpande S."/>
            <person name="Douglass A.P."/>
            <person name="Hanson S.J."/>
            <person name="Klenk H.-P."/>
            <person name="Labutti K."/>
            <person name="Lapidus A."/>
            <person name="Lindquist E."/>
            <person name="Lipzen A."/>
            <person name="Meier-Kolthoff J.P."/>
            <person name="Ohm R.A."/>
            <person name="Otillar R.P."/>
            <person name="Pangilinan J."/>
            <person name="Peng Y."/>
            <person name="Rokas A."/>
            <person name="Rosa C.A."/>
            <person name="Scheuner C."/>
            <person name="Sibirny A.A."/>
            <person name="Slot J.C."/>
            <person name="Stielow J.B."/>
            <person name="Sun H."/>
            <person name="Kurtzman C.P."/>
            <person name="Blackwell M."/>
            <person name="Grigoriev I.V."/>
            <person name="Jeffries T.W."/>
        </authorList>
    </citation>
    <scope>NUCLEOTIDE SEQUENCE [LARGE SCALE GENOMIC DNA]</scope>
    <source>
        <strain evidence="3">DSM 1968</strain>
    </source>
</reference>
<name>A0A1D2VNE7_9ASCO</name>
<feature type="region of interest" description="Disordered" evidence="1">
    <location>
        <begin position="25"/>
        <end position="65"/>
    </location>
</feature>
<dbReference type="RefSeq" id="XP_020049445.1">
    <property type="nucleotide sequence ID" value="XM_020188975.1"/>
</dbReference>
<keyword evidence="3" id="KW-1185">Reference proteome</keyword>
<dbReference type="GeneID" id="30962611"/>
<feature type="compositionally biased region" description="Low complexity" evidence="1">
    <location>
        <begin position="54"/>
        <end position="65"/>
    </location>
</feature>
<dbReference type="AlphaFoldDB" id="A0A1D2VNE7"/>
<evidence type="ECO:0000313" key="3">
    <source>
        <dbReference type="Proteomes" id="UP000095038"/>
    </source>
</evidence>
<sequence length="98" mass="10255">MLVGEVVSFLIGSTGRIEPEVAAEAAKAANAAEEAEETEQGSGPGHAFQRPEAAEGAEGAEETAAGAGRLAVRVVKQGIIRTIRIQQQETRSFFSLVF</sequence>
<organism evidence="2 3">
    <name type="scientific">Ascoidea rubescens DSM 1968</name>
    <dbReference type="NCBI Taxonomy" id="1344418"/>
    <lineage>
        <taxon>Eukaryota</taxon>
        <taxon>Fungi</taxon>
        <taxon>Dikarya</taxon>
        <taxon>Ascomycota</taxon>
        <taxon>Saccharomycotina</taxon>
        <taxon>Saccharomycetes</taxon>
        <taxon>Ascoideaceae</taxon>
        <taxon>Ascoidea</taxon>
    </lineage>
</organism>
<protein>
    <submittedName>
        <fullName evidence="2">Uncharacterized protein</fullName>
    </submittedName>
</protein>
<evidence type="ECO:0000256" key="1">
    <source>
        <dbReference type="SAM" id="MobiDB-lite"/>
    </source>
</evidence>
<gene>
    <name evidence="2" type="ORF">ASCRUDRAFT_127468</name>
</gene>
<evidence type="ECO:0000313" key="2">
    <source>
        <dbReference type="EMBL" id="ODV63138.1"/>
    </source>
</evidence>
<proteinExistence type="predicted"/>
<accession>A0A1D2VNE7</accession>
<dbReference type="Proteomes" id="UP000095038">
    <property type="component" value="Unassembled WGS sequence"/>
</dbReference>
<dbReference type="EMBL" id="KV454476">
    <property type="protein sequence ID" value="ODV63138.1"/>
    <property type="molecule type" value="Genomic_DNA"/>
</dbReference>
<dbReference type="InParanoid" id="A0A1D2VNE7"/>